<dbReference type="RefSeq" id="WP_019464039.1">
    <property type="nucleotide sequence ID" value="NZ_ALOY01000103.1"/>
</dbReference>
<evidence type="ECO:0000313" key="3">
    <source>
        <dbReference type="Proteomes" id="UP000027987"/>
    </source>
</evidence>
<keyword evidence="1" id="KW-1133">Transmembrane helix</keyword>
<dbReference type="EMBL" id="CP008884">
    <property type="protein sequence ID" value="AIF48636.1"/>
    <property type="molecule type" value="Genomic_DNA"/>
</dbReference>
<keyword evidence="3" id="KW-1185">Reference proteome</keyword>
<dbReference type="Pfam" id="PF09838">
    <property type="entry name" value="DUF2065"/>
    <property type="match status" value="1"/>
</dbReference>
<dbReference type="STRING" id="1217721.HY57_16020"/>
<gene>
    <name evidence="2" type="ORF">HY57_16020</name>
</gene>
<feature type="transmembrane region" description="Helical" evidence="1">
    <location>
        <begin position="44"/>
        <end position="60"/>
    </location>
</feature>
<dbReference type="PANTHER" id="PTHR38602">
    <property type="entry name" value="INNER MEMBRANE PROTEIN-RELATED"/>
    <property type="match status" value="1"/>
</dbReference>
<accession>A0A075K316</accession>
<evidence type="ECO:0000313" key="2">
    <source>
        <dbReference type="EMBL" id="AIF48636.1"/>
    </source>
</evidence>
<dbReference type="InterPro" id="IPR019201">
    <property type="entry name" value="DUF2065"/>
</dbReference>
<feature type="transmembrane region" description="Helical" evidence="1">
    <location>
        <begin position="6"/>
        <end position="23"/>
    </location>
</feature>
<sequence>MSNELAGALCLVLVIEGLVLFAVPRGWQATMRQAANMSPRSLRIFGAVAIVIGLAALQLVH</sequence>
<evidence type="ECO:0000256" key="1">
    <source>
        <dbReference type="SAM" id="Phobius"/>
    </source>
</evidence>
<dbReference type="AlphaFoldDB" id="A0A075K316"/>
<dbReference type="PATRIC" id="fig|1217721.7.peg.3285"/>
<protein>
    <recommendedName>
        <fullName evidence="4">DUF2065 domain-containing protein</fullName>
    </recommendedName>
</protein>
<keyword evidence="1" id="KW-0472">Membrane</keyword>
<keyword evidence="1" id="KW-0812">Transmembrane</keyword>
<proteinExistence type="predicted"/>
<organism evidence="2 3">
    <name type="scientific">Dyella japonica A8</name>
    <dbReference type="NCBI Taxonomy" id="1217721"/>
    <lineage>
        <taxon>Bacteria</taxon>
        <taxon>Pseudomonadati</taxon>
        <taxon>Pseudomonadota</taxon>
        <taxon>Gammaproteobacteria</taxon>
        <taxon>Lysobacterales</taxon>
        <taxon>Rhodanobacteraceae</taxon>
        <taxon>Dyella</taxon>
    </lineage>
</organism>
<evidence type="ECO:0008006" key="4">
    <source>
        <dbReference type="Google" id="ProtNLM"/>
    </source>
</evidence>
<dbReference type="Proteomes" id="UP000027987">
    <property type="component" value="Chromosome"/>
</dbReference>
<dbReference type="OrthoDB" id="9182237at2"/>
<dbReference type="HOGENOM" id="CLU_179416_1_0_6"/>
<name>A0A075K316_9GAMM</name>
<reference evidence="2 3" key="1">
    <citation type="submission" date="2014-07" db="EMBL/GenBank/DDBJ databases">
        <title>Complete Genome Sequence of Dyella japonica Strain A8 Isolated from Malaysian Tropical Soil.</title>
        <authorList>
            <person name="Hui R.K.H."/>
            <person name="Chen J.-W."/>
            <person name="Chan K.-G."/>
            <person name="Leung F.C.C."/>
        </authorList>
    </citation>
    <scope>NUCLEOTIDE SEQUENCE [LARGE SCALE GENOMIC DNA]</scope>
    <source>
        <strain evidence="2 3">A8</strain>
    </source>
</reference>
<dbReference type="KEGG" id="dja:HY57_16020"/>
<dbReference type="PANTHER" id="PTHR38602:SF1">
    <property type="entry name" value="INNER MEMBRANE PROTEIN"/>
    <property type="match status" value="1"/>
</dbReference>